<dbReference type="PANTHER" id="PTHR34047">
    <property type="entry name" value="NUCLEAR INTRON MATURASE 1, MITOCHONDRIAL-RELATED"/>
    <property type="match status" value="1"/>
</dbReference>
<dbReference type="AlphaFoldDB" id="A0A097KLB2"/>
<dbReference type="InterPro" id="IPR000477">
    <property type="entry name" value="RT_dom"/>
</dbReference>
<geneLocation type="chloroplast" evidence="2"/>
<accession>A0A097KLB2</accession>
<dbReference type="InterPro" id="IPR025960">
    <property type="entry name" value="RVT_N"/>
</dbReference>
<keyword evidence="2" id="KW-0150">Chloroplast</keyword>
<dbReference type="GO" id="GO:0008270">
    <property type="term" value="F:zinc ion binding"/>
    <property type="evidence" value="ECO:0007669"/>
    <property type="project" value="InterPro"/>
</dbReference>
<keyword evidence="2" id="KW-0548">Nucleotidyltransferase</keyword>
<name>A0A097KLB2_9CHLO</name>
<dbReference type="InterPro" id="IPR043502">
    <property type="entry name" value="DNA/RNA_pol_sf"/>
</dbReference>
<dbReference type="Pfam" id="PF13655">
    <property type="entry name" value="RVT_N"/>
    <property type="match status" value="1"/>
</dbReference>
<dbReference type="NCBIfam" id="TIGR04416">
    <property type="entry name" value="group_II_RT_mat"/>
    <property type="match status" value="1"/>
</dbReference>
<keyword evidence="2" id="KW-0934">Plastid</keyword>
<reference evidence="2" key="1">
    <citation type="journal article" date="2014" name="BMC Evol. Biol.">
        <title>Chloroplast phylogenomic analysis resolves deep-level relationships within the green algal class Trebouxiophyceae.</title>
        <authorList>
            <person name="Lemieux C."/>
            <person name="Otis C."/>
            <person name="Turmel M."/>
        </authorList>
    </citation>
    <scope>NUCLEOTIDE SEQUENCE</scope>
</reference>
<protein>
    <submittedName>
        <fullName evidence="2">Putative reverse transcriptase and intron maturase</fullName>
    </submittedName>
</protein>
<sequence>MKKPELGWKDLNWKQIENHIFKLQEQIYSSAKKGEIKTVRKFQKGILRHPEAKLLAVRKVTQDNRGKSTPGLDGIKSLSPQERLELAKNLRITSNASPVKRIYIPKPGKNEVRPLGIPTIEDRARQALVKLALEPEWEAYFEPNSYGFRPGRNCHDAIKQIQISIAYMPKYVLDADISKCFDSINHHALLKKINQRGLLQKQIKAWLKAGYVVFPNKKVTTTEVGTPQGGVLSPLLANIALHGLETNLKEISAKVPQNFSSGNPKSREQKLRSLTVVRYADDFVVMHENYEILLLCKLETEKFLQSVGLKLSESKTRITHSLNDSMSQDGKAGFNFLGFTIKQESERIRSVRNRSTGESLGFRTLIIPSKKSLKSHQKVISEKIRLYTDQNALIANLNPVISGWSRYFGVSHASLRGILQNQDELLYRKLKQWGYRRTLSRKLAFKRYWIHDGKKWAYGNKQYHLYFHRDYASSIVKYPKVKGNMSPFDRNTSYWTQRLINSPNLPITKQKLLNKQNGICSFCELRFQPNDLMEIHHKKPRKEGGTDRISNLEIVHGHCHDQLHNKLKRIL</sequence>
<dbReference type="InterPro" id="IPR030931">
    <property type="entry name" value="Group_II_RT_mat"/>
</dbReference>
<dbReference type="CDD" id="cd00085">
    <property type="entry name" value="HNHc"/>
    <property type="match status" value="1"/>
</dbReference>
<dbReference type="InterPro" id="IPR013597">
    <property type="entry name" value="Mat_intron_G2"/>
</dbReference>
<dbReference type="GeneID" id="22159059"/>
<dbReference type="CDD" id="cd01651">
    <property type="entry name" value="RT_G2_intron"/>
    <property type="match status" value="1"/>
</dbReference>
<organism evidence="2">
    <name type="scientific">Pedinomonas tuberculata</name>
    <dbReference type="NCBI Taxonomy" id="160064"/>
    <lineage>
        <taxon>Eukaryota</taxon>
        <taxon>Viridiplantae</taxon>
        <taxon>Chlorophyta</taxon>
        <taxon>core chlorophytes</taxon>
        <taxon>Pedinophyceae</taxon>
        <taxon>Pedinomonadales</taxon>
        <taxon>Pedinomonadaceae</taxon>
        <taxon>Pedinomonas</taxon>
    </lineage>
</organism>
<dbReference type="PANTHER" id="PTHR34047:SF10">
    <property type="entry name" value="GROUP II INTRON-ASSOCIATED OPEN READING FRAME"/>
    <property type="match status" value="1"/>
</dbReference>
<dbReference type="Gene3D" id="1.10.30.50">
    <property type="match status" value="1"/>
</dbReference>
<evidence type="ECO:0000313" key="2">
    <source>
        <dbReference type="EMBL" id="AIT93953.1"/>
    </source>
</evidence>
<feature type="domain" description="Reverse transcriptase" evidence="1">
    <location>
        <begin position="85"/>
        <end position="341"/>
    </location>
</feature>
<dbReference type="Pfam" id="PF08388">
    <property type="entry name" value="GIIM"/>
    <property type="match status" value="1"/>
</dbReference>
<dbReference type="InterPro" id="IPR051083">
    <property type="entry name" value="GrpII_Intron_Splice-Mob/Def"/>
</dbReference>
<dbReference type="SUPFAM" id="SSF56672">
    <property type="entry name" value="DNA/RNA polymerases"/>
    <property type="match status" value="1"/>
</dbReference>
<dbReference type="SMART" id="SM00507">
    <property type="entry name" value="HNHc"/>
    <property type="match status" value="1"/>
</dbReference>
<dbReference type="RefSeq" id="YP_009105290.1">
    <property type="nucleotide sequence ID" value="NC_025530.1"/>
</dbReference>
<dbReference type="GO" id="GO:0003676">
    <property type="term" value="F:nucleic acid binding"/>
    <property type="evidence" value="ECO:0007669"/>
    <property type="project" value="InterPro"/>
</dbReference>
<dbReference type="PROSITE" id="PS50878">
    <property type="entry name" value="RT_POL"/>
    <property type="match status" value="1"/>
</dbReference>
<keyword evidence="2" id="KW-0808">Transferase</keyword>
<keyword evidence="2" id="KW-0695">RNA-directed DNA polymerase</keyword>
<dbReference type="InterPro" id="IPR003615">
    <property type="entry name" value="HNH_nuc"/>
</dbReference>
<dbReference type="Pfam" id="PF00078">
    <property type="entry name" value="RVT_1"/>
    <property type="match status" value="1"/>
</dbReference>
<dbReference type="Pfam" id="PF01844">
    <property type="entry name" value="HNH"/>
    <property type="match status" value="1"/>
</dbReference>
<proteinExistence type="predicted"/>
<evidence type="ECO:0000259" key="1">
    <source>
        <dbReference type="PROSITE" id="PS50878"/>
    </source>
</evidence>
<dbReference type="EMBL" id="KM462867">
    <property type="protein sequence ID" value="AIT93953.1"/>
    <property type="molecule type" value="Genomic_DNA"/>
</dbReference>
<dbReference type="GO" id="GO:0004519">
    <property type="term" value="F:endonuclease activity"/>
    <property type="evidence" value="ECO:0007669"/>
    <property type="project" value="InterPro"/>
</dbReference>
<dbReference type="GO" id="GO:0003964">
    <property type="term" value="F:RNA-directed DNA polymerase activity"/>
    <property type="evidence" value="ECO:0007669"/>
    <property type="project" value="UniProtKB-KW"/>
</dbReference>
<gene>
    <name evidence="2" type="primary">orf571</name>
</gene>
<dbReference type="InterPro" id="IPR002711">
    <property type="entry name" value="HNH"/>
</dbReference>